<dbReference type="OrthoDB" id="8590717at2"/>
<accession>A0A4R3YW09</accession>
<feature type="coiled-coil region" evidence="1">
    <location>
        <begin position="74"/>
        <end position="104"/>
    </location>
</feature>
<dbReference type="Proteomes" id="UP000295719">
    <property type="component" value="Unassembled WGS sequence"/>
</dbReference>
<keyword evidence="1" id="KW-0175">Coiled coil</keyword>
<dbReference type="Pfam" id="PF02090">
    <property type="entry name" value="SPAM"/>
    <property type="match status" value="1"/>
</dbReference>
<gene>
    <name evidence="2" type="ORF">EDC52_104106</name>
</gene>
<dbReference type="InterPro" id="IPR002954">
    <property type="entry name" value="Salm_SPAgM"/>
</dbReference>
<dbReference type="AlphaFoldDB" id="A0A4R3YW09"/>
<dbReference type="RefSeq" id="WP_131865250.1">
    <property type="nucleotide sequence ID" value="NZ_SMCR01000004.1"/>
</dbReference>
<protein>
    <submittedName>
        <fullName evidence="2">Surface presentation of antigen gene type M protein</fullName>
    </submittedName>
</protein>
<organism evidence="2 3">
    <name type="scientific">Biostraticola tofi</name>
    <dbReference type="NCBI Taxonomy" id="466109"/>
    <lineage>
        <taxon>Bacteria</taxon>
        <taxon>Pseudomonadati</taxon>
        <taxon>Pseudomonadota</taxon>
        <taxon>Gammaproteobacteria</taxon>
        <taxon>Enterobacterales</taxon>
        <taxon>Bruguierivoracaceae</taxon>
        <taxon>Biostraticola</taxon>
    </lineage>
</organism>
<proteinExistence type="predicted"/>
<reference evidence="2 3" key="1">
    <citation type="submission" date="2019-03" db="EMBL/GenBank/DDBJ databases">
        <title>Genomic Encyclopedia of Type Strains, Phase IV (KMG-IV): sequencing the most valuable type-strain genomes for metagenomic binning, comparative biology and taxonomic classification.</title>
        <authorList>
            <person name="Goeker M."/>
        </authorList>
    </citation>
    <scope>NUCLEOTIDE SEQUENCE [LARGE SCALE GENOMIC DNA]</scope>
    <source>
        <strain evidence="2 3">DSM 19580</strain>
    </source>
</reference>
<evidence type="ECO:0000313" key="2">
    <source>
        <dbReference type="EMBL" id="TCV96666.1"/>
    </source>
</evidence>
<name>A0A4R3YW09_9GAMM</name>
<sequence>MALLMHVKRLIERCDFRQQRCESTLKALSASRTLLEDEIQALGRQREGMLELIHHERPQGALLRSQLFMAHRRLAVLRASIKSLQLEETQLKEKLIELDQQQRLIHESRHHWVRKAAKYQSWLSKKRRSRLMTGLRLEELDTEELSVWK</sequence>
<dbReference type="EMBL" id="SMCR01000004">
    <property type="protein sequence ID" value="TCV96666.1"/>
    <property type="molecule type" value="Genomic_DNA"/>
</dbReference>
<comment type="caution">
    <text evidence="2">The sequence shown here is derived from an EMBL/GenBank/DDBJ whole genome shotgun (WGS) entry which is preliminary data.</text>
</comment>
<keyword evidence="3" id="KW-1185">Reference proteome</keyword>
<evidence type="ECO:0000313" key="3">
    <source>
        <dbReference type="Proteomes" id="UP000295719"/>
    </source>
</evidence>
<evidence type="ECO:0000256" key="1">
    <source>
        <dbReference type="SAM" id="Coils"/>
    </source>
</evidence>